<gene>
    <name evidence="2" type="ORF">IW261DRAFT_1346664</name>
</gene>
<keyword evidence="3" id="KW-1185">Reference proteome</keyword>
<dbReference type="EMBL" id="JAUEPR010000085">
    <property type="protein sequence ID" value="KAK0466492.1"/>
    <property type="molecule type" value="Genomic_DNA"/>
</dbReference>
<comment type="caution">
    <text evidence="2">The sequence shown here is derived from an EMBL/GenBank/DDBJ whole genome shotgun (WGS) entry which is preliminary data.</text>
</comment>
<feature type="compositionally biased region" description="Polar residues" evidence="1">
    <location>
        <begin position="21"/>
        <end position="30"/>
    </location>
</feature>
<accession>A0AA39NIW8</accession>
<evidence type="ECO:0000313" key="3">
    <source>
        <dbReference type="Proteomes" id="UP001175227"/>
    </source>
</evidence>
<dbReference type="Proteomes" id="UP001175227">
    <property type="component" value="Unassembled WGS sequence"/>
</dbReference>
<dbReference type="AlphaFoldDB" id="A0AA39NIW8"/>
<proteinExistence type="predicted"/>
<evidence type="ECO:0000313" key="2">
    <source>
        <dbReference type="EMBL" id="KAK0466492.1"/>
    </source>
</evidence>
<sequence length="57" mass="6262">RMGDTGDPCGIPFTTGAISPRSPSRHTATSRSDRKLAVHLTYWSGTRFRLISVSSRL</sequence>
<organism evidence="2 3">
    <name type="scientific">Armillaria novae-zelandiae</name>
    <dbReference type="NCBI Taxonomy" id="153914"/>
    <lineage>
        <taxon>Eukaryota</taxon>
        <taxon>Fungi</taxon>
        <taxon>Dikarya</taxon>
        <taxon>Basidiomycota</taxon>
        <taxon>Agaricomycotina</taxon>
        <taxon>Agaricomycetes</taxon>
        <taxon>Agaricomycetidae</taxon>
        <taxon>Agaricales</taxon>
        <taxon>Marasmiineae</taxon>
        <taxon>Physalacriaceae</taxon>
        <taxon>Armillaria</taxon>
    </lineage>
</organism>
<reference evidence="2" key="1">
    <citation type="submission" date="2023-06" db="EMBL/GenBank/DDBJ databases">
        <authorList>
            <consortium name="Lawrence Berkeley National Laboratory"/>
            <person name="Ahrendt S."/>
            <person name="Sahu N."/>
            <person name="Indic B."/>
            <person name="Wong-Bajracharya J."/>
            <person name="Merenyi Z."/>
            <person name="Ke H.-M."/>
            <person name="Monk M."/>
            <person name="Kocsube S."/>
            <person name="Drula E."/>
            <person name="Lipzen A."/>
            <person name="Balint B."/>
            <person name="Henrissat B."/>
            <person name="Andreopoulos B."/>
            <person name="Martin F.M."/>
            <person name="Harder C.B."/>
            <person name="Rigling D."/>
            <person name="Ford K.L."/>
            <person name="Foster G.D."/>
            <person name="Pangilinan J."/>
            <person name="Papanicolaou A."/>
            <person name="Barry K."/>
            <person name="LaButti K."/>
            <person name="Viragh M."/>
            <person name="Koriabine M."/>
            <person name="Yan M."/>
            <person name="Riley R."/>
            <person name="Champramary S."/>
            <person name="Plett K.L."/>
            <person name="Tsai I.J."/>
            <person name="Slot J."/>
            <person name="Sipos G."/>
            <person name="Plett J."/>
            <person name="Nagy L.G."/>
            <person name="Grigoriev I.V."/>
        </authorList>
    </citation>
    <scope>NUCLEOTIDE SEQUENCE</scope>
    <source>
        <strain evidence="2">ICMP 16352</strain>
    </source>
</reference>
<name>A0AA39NIW8_9AGAR</name>
<protein>
    <submittedName>
        <fullName evidence="2">Uncharacterized protein</fullName>
    </submittedName>
</protein>
<evidence type="ECO:0000256" key="1">
    <source>
        <dbReference type="SAM" id="MobiDB-lite"/>
    </source>
</evidence>
<feature type="region of interest" description="Disordered" evidence="1">
    <location>
        <begin position="1"/>
        <end position="32"/>
    </location>
</feature>
<feature type="non-terminal residue" evidence="2">
    <location>
        <position position="1"/>
    </location>
</feature>